<evidence type="ECO:0000256" key="1">
    <source>
        <dbReference type="ARBA" id="ARBA00004196"/>
    </source>
</evidence>
<dbReference type="Pfam" id="PF13855">
    <property type="entry name" value="LRR_8"/>
    <property type="match status" value="1"/>
</dbReference>
<evidence type="ECO:0000256" key="4">
    <source>
        <dbReference type="ARBA" id="ARBA00022737"/>
    </source>
</evidence>
<dbReference type="InterPro" id="IPR013320">
    <property type="entry name" value="ConA-like_dom_sf"/>
</dbReference>
<dbReference type="Pfam" id="PF00560">
    <property type="entry name" value="LRR_1"/>
    <property type="match status" value="1"/>
</dbReference>
<keyword evidence="4" id="KW-0677">Repeat</keyword>
<dbReference type="PANTHER" id="PTHR48059:SF30">
    <property type="entry name" value="OS06G0587000 PROTEIN"/>
    <property type="match status" value="1"/>
</dbReference>
<organism evidence="8 9">
    <name type="scientific">Candidatus Dojkabacteria bacterium</name>
    <dbReference type="NCBI Taxonomy" id="2099670"/>
    <lineage>
        <taxon>Bacteria</taxon>
        <taxon>Candidatus Dojkabacteria</taxon>
    </lineage>
</organism>
<dbReference type="Proteomes" id="UP000745577">
    <property type="component" value="Unassembled WGS sequence"/>
</dbReference>
<comment type="similarity">
    <text evidence="6">Belongs to the polygalacturonase-inhibiting protein family.</text>
</comment>
<dbReference type="FunFam" id="3.80.10.10:FF:000400">
    <property type="entry name" value="Nuclear pore complex protein NUP107"/>
    <property type="match status" value="1"/>
</dbReference>
<dbReference type="AlphaFoldDB" id="A0A955I6M4"/>
<dbReference type="InterPro" id="IPR001611">
    <property type="entry name" value="Leu-rich_rpt"/>
</dbReference>
<evidence type="ECO:0000313" key="8">
    <source>
        <dbReference type="EMBL" id="MCA9379740.1"/>
    </source>
</evidence>
<name>A0A955I6M4_9BACT</name>
<evidence type="ECO:0000256" key="3">
    <source>
        <dbReference type="ARBA" id="ARBA00022729"/>
    </source>
</evidence>
<dbReference type="Gene3D" id="3.80.10.10">
    <property type="entry name" value="Ribonuclease Inhibitor"/>
    <property type="match status" value="2"/>
</dbReference>
<dbReference type="EMBL" id="JAGQLL010000009">
    <property type="protein sequence ID" value="MCA9379740.1"/>
    <property type="molecule type" value="Genomic_DNA"/>
</dbReference>
<dbReference type="InterPro" id="IPR013210">
    <property type="entry name" value="LRR_N_plant-typ"/>
</dbReference>
<dbReference type="SUPFAM" id="SSF52058">
    <property type="entry name" value="L domain-like"/>
    <property type="match status" value="1"/>
</dbReference>
<evidence type="ECO:0000256" key="2">
    <source>
        <dbReference type="ARBA" id="ARBA00004370"/>
    </source>
</evidence>
<dbReference type="Gene3D" id="2.60.120.200">
    <property type="match status" value="1"/>
</dbReference>
<dbReference type="PROSITE" id="PS00409">
    <property type="entry name" value="PROKAR_NTER_METHYL"/>
    <property type="match status" value="1"/>
</dbReference>
<dbReference type="InterPro" id="IPR012902">
    <property type="entry name" value="N_methyl_site"/>
</dbReference>
<dbReference type="Pfam" id="PF13385">
    <property type="entry name" value="Laminin_G_3"/>
    <property type="match status" value="1"/>
</dbReference>
<keyword evidence="3" id="KW-0732">Signal</keyword>
<dbReference type="NCBIfam" id="TIGR02532">
    <property type="entry name" value="IV_pilin_GFxxxE"/>
    <property type="match status" value="1"/>
</dbReference>
<reference evidence="8" key="2">
    <citation type="journal article" date="2021" name="Microbiome">
        <title>Successional dynamics and alternative stable states in a saline activated sludge microbial community over 9 years.</title>
        <authorList>
            <person name="Wang Y."/>
            <person name="Ye J."/>
            <person name="Ju F."/>
            <person name="Liu L."/>
            <person name="Boyd J.A."/>
            <person name="Deng Y."/>
            <person name="Parks D.H."/>
            <person name="Jiang X."/>
            <person name="Yin X."/>
            <person name="Woodcroft B.J."/>
            <person name="Tyson G.W."/>
            <person name="Hugenholtz P."/>
            <person name="Polz M.F."/>
            <person name="Zhang T."/>
        </authorList>
    </citation>
    <scope>NUCLEOTIDE SEQUENCE</scope>
    <source>
        <strain evidence="8">HKST-UBA15</strain>
    </source>
</reference>
<dbReference type="SUPFAM" id="SSF49899">
    <property type="entry name" value="Concanavalin A-like lectins/glucanases"/>
    <property type="match status" value="1"/>
</dbReference>
<feature type="domain" description="Leucine-rich repeat-containing N-terminal plant-type" evidence="7">
    <location>
        <begin position="290"/>
        <end position="327"/>
    </location>
</feature>
<proteinExistence type="inferred from homology"/>
<dbReference type="Pfam" id="PF07963">
    <property type="entry name" value="N_methyl"/>
    <property type="match status" value="1"/>
</dbReference>
<dbReference type="GO" id="GO:0030313">
    <property type="term" value="C:cell envelope"/>
    <property type="evidence" value="ECO:0007669"/>
    <property type="project" value="UniProtKB-SubCell"/>
</dbReference>
<comment type="subcellular location">
    <subcellularLocation>
        <location evidence="1">Cell envelope</location>
    </subcellularLocation>
    <subcellularLocation>
        <location evidence="2">Membrane</location>
    </subcellularLocation>
</comment>
<reference evidence="8" key="1">
    <citation type="submission" date="2020-04" db="EMBL/GenBank/DDBJ databases">
        <authorList>
            <person name="Zhang T."/>
        </authorList>
    </citation>
    <scope>NUCLEOTIDE SEQUENCE</scope>
    <source>
        <strain evidence="8">HKST-UBA15</strain>
    </source>
</reference>
<protein>
    <submittedName>
        <fullName evidence="8">Prepilin-type N-terminal cleavage/methylation domain-containing protein</fullName>
    </submittedName>
</protein>
<accession>A0A955I6M4</accession>
<evidence type="ECO:0000313" key="9">
    <source>
        <dbReference type="Proteomes" id="UP000745577"/>
    </source>
</evidence>
<dbReference type="Pfam" id="PF08263">
    <property type="entry name" value="LRRNT_2"/>
    <property type="match status" value="1"/>
</dbReference>
<dbReference type="InterPro" id="IPR032675">
    <property type="entry name" value="LRR_dom_sf"/>
</dbReference>
<comment type="caution">
    <text evidence="8">The sequence shown here is derived from an EMBL/GenBank/DDBJ whole genome shotgun (WGS) entry which is preliminary data.</text>
</comment>
<evidence type="ECO:0000259" key="7">
    <source>
        <dbReference type="Pfam" id="PF08263"/>
    </source>
</evidence>
<gene>
    <name evidence="8" type="ORF">KC675_01025</name>
</gene>
<dbReference type="PANTHER" id="PTHR48059">
    <property type="entry name" value="POLYGALACTURONASE INHIBITOR 1"/>
    <property type="match status" value="1"/>
</dbReference>
<sequence>MKRIIKNNKKKYKGFSLVELLLALAIFGIVVSANFGLALDAYRSRQNDRTRLEAGLVIKDTINSLYSIKNASWSEMISYFDEDPDGLNSRIVEVVNNKIVINFGEKNLNNITYEVYFKKAFRSTAGVLEPTNEGTDPDTIKIVVVATWSDMFNNTQQLTENYFLTNWSSTTWSEYDDSTFNILPPVLINSKVENDSVSVSEVTPIANSDWCNIIEDSTTKSYDLFPVGSGSSQAIASNVQPGEEIVYEMYEPALTGPIPTNAPAPVAPVMPALNNSNLSICDGTGTTPTQCESLIRFYDSTNGDAWTDNTDWTETNTPCSWFGVTCSAGNVDSVSLPNNNLTGSLPTEIGNLTGLTTLNLTGNAITGSIPPQIGRLTDLSTLDLSDNQLDGVIPKTIGNNTNLSILNLSLNALDGQIPSSIGRLSTLDELYLQNNTLTCHVPTTIANLSEIDSTKLDLSNNNLMLPSSVTLLDTYLTTTKSAVMTNQGATIEHEDCVYKPSTDNIYIAKFKPTIVVPEPAIYLNKFSNGAFPPDMTETIISDVDWESDTNSGGLSFDGIDDVAVIDYNSKWNVEEEMTIMAWVKSNDTSQDAYDRFIDFSDDTSEGWYLSFAIPNKVYFFHYGSVDLEIETGTPIDDSEWTHLAVVISNGTGTMYVNGLNPISEPYTDLIPADTDQELRFANDSTGTMGSEIDLDEVRIYDRALSQNEILKTYETEINRNDPGLVGYWRMNITNPLDQIFYDYSYQGMHGTRGTDLTTTKDPSLITGIAKYRVNDIYKYNDKLYLSTTNPTEDVVVYDLLNNTTNTINFTAPSNDDTQGVVIASDTRGYAIQDNSVIQFDPSTNIAGDYQNLSTGSGLRSLIDLKLNSNQLYFLGLDSDGNFGIMDVTNGITPTPRVNNLLLEAFM</sequence>
<evidence type="ECO:0000256" key="6">
    <source>
        <dbReference type="ARBA" id="ARBA00038043"/>
    </source>
</evidence>
<dbReference type="InterPro" id="IPR051848">
    <property type="entry name" value="PGIP"/>
</dbReference>
<keyword evidence="5" id="KW-0472">Membrane</keyword>
<dbReference type="GO" id="GO:0016020">
    <property type="term" value="C:membrane"/>
    <property type="evidence" value="ECO:0007669"/>
    <property type="project" value="UniProtKB-SubCell"/>
</dbReference>
<evidence type="ECO:0000256" key="5">
    <source>
        <dbReference type="ARBA" id="ARBA00023136"/>
    </source>
</evidence>